<comment type="caution">
    <text evidence="2">The sequence shown here is derived from an EMBL/GenBank/DDBJ whole genome shotgun (WGS) entry which is preliminary data.</text>
</comment>
<feature type="region of interest" description="Disordered" evidence="1">
    <location>
        <begin position="63"/>
        <end position="99"/>
    </location>
</feature>
<feature type="region of interest" description="Disordered" evidence="1">
    <location>
        <begin position="300"/>
        <end position="403"/>
    </location>
</feature>
<accession>A0A072PN70</accession>
<feature type="compositionally biased region" description="Basic and acidic residues" evidence="1">
    <location>
        <begin position="300"/>
        <end position="309"/>
    </location>
</feature>
<dbReference type="Proteomes" id="UP000027920">
    <property type="component" value="Unassembled WGS sequence"/>
</dbReference>
<dbReference type="AlphaFoldDB" id="A0A072PN70"/>
<gene>
    <name evidence="2" type="ORF">A1O9_02866</name>
</gene>
<name>A0A072PN70_9EURO</name>
<protein>
    <submittedName>
        <fullName evidence="2">Uncharacterized protein</fullName>
    </submittedName>
</protein>
<evidence type="ECO:0000256" key="1">
    <source>
        <dbReference type="SAM" id="MobiDB-lite"/>
    </source>
</evidence>
<dbReference type="GeneID" id="25277807"/>
<dbReference type="EMBL" id="AMGV01000002">
    <property type="protein sequence ID" value="KEF61301.1"/>
    <property type="molecule type" value="Genomic_DNA"/>
</dbReference>
<sequence>MPTSHGVTVSMHKEGGGLFTEFDTRNLRSSGAAGQVISSMVLCEDNQKFTIKVKTARTLPPLQTKRKSAHDPFRIQAKKQSDGSNVNSGLSGADNGLRKREWDDEGRERLLVKVFIDGNPCAECASVVTLGDERVLRGRLGHDAIGRMVTKDWSFTSVGIEHLLRGMTIKREDCEIPTDAHSRDLIELQNQLNGDILGTTKPKLAQGIDVQVSRVRTHASRTVGSCSKYAGDYPDRADNLIEGDMTHMAGVVASSRRAVLPIRVHYEYVDENEKVFVTFRFQYMAKQKLYNLGLCHEDGRPTGQKRADRISGLNLLPPTLKRSLGTYQEESNSTPRTPATPTLRAAARPYVPKSPPHVPKRSLRSGLSGSTSSYADTNRDDRGVEPAVGAEEGPRKRPNISNQGTQLTFNLPVRRKMPHPTKDAQVKGEVKGVVENCEPRANSANPVLGETIANPKSGKKVIYFGSDTYNILEGPDDE</sequence>
<organism evidence="2 3">
    <name type="scientific">Exophiala aquamarina CBS 119918</name>
    <dbReference type="NCBI Taxonomy" id="1182545"/>
    <lineage>
        <taxon>Eukaryota</taxon>
        <taxon>Fungi</taxon>
        <taxon>Dikarya</taxon>
        <taxon>Ascomycota</taxon>
        <taxon>Pezizomycotina</taxon>
        <taxon>Eurotiomycetes</taxon>
        <taxon>Chaetothyriomycetidae</taxon>
        <taxon>Chaetothyriales</taxon>
        <taxon>Herpotrichiellaceae</taxon>
        <taxon>Exophiala</taxon>
    </lineage>
</organism>
<dbReference type="OrthoDB" id="4144012at2759"/>
<feature type="compositionally biased region" description="Low complexity" evidence="1">
    <location>
        <begin position="334"/>
        <end position="349"/>
    </location>
</feature>
<dbReference type="STRING" id="1182545.A0A072PN70"/>
<evidence type="ECO:0000313" key="2">
    <source>
        <dbReference type="EMBL" id="KEF61301.1"/>
    </source>
</evidence>
<reference evidence="2 3" key="1">
    <citation type="submission" date="2013-03" db="EMBL/GenBank/DDBJ databases">
        <title>The Genome Sequence of Exophiala aquamarina CBS 119918.</title>
        <authorList>
            <consortium name="The Broad Institute Genomics Platform"/>
            <person name="Cuomo C."/>
            <person name="de Hoog S."/>
            <person name="Gorbushina A."/>
            <person name="Walker B."/>
            <person name="Young S.K."/>
            <person name="Zeng Q."/>
            <person name="Gargeya S."/>
            <person name="Fitzgerald M."/>
            <person name="Haas B."/>
            <person name="Abouelleil A."/>
            <person name="Allen A.W."/>
            <person name="Alvarado L."/>
            <person name="Arachchi H.M."/>
            <person name="Berlin A.M."/>
            <person name="Chapman S.B."/>
            <person name="Gainer-Dewar J."/>
            <person name="Goldberg J."/>
            <person name="Griggs A."/>
            <person name="Gujja S."/>
            <person name="Hansen M."/>
            <person name="Howarth C."/>
            <person name="Imamovic A."/>
            <person name="Ireland A."/>
            <person name="Larimer J."/>
            <person name="McCowan C."/>
            <person name="Murphy C."/>
            <person name="Pearson M."/>
            <person name="Poon T.W."/>
            <person name="Priest M."/>
            <person name="Roberts A."/>
            <person name="Saif S."/>
            <person name="Shea T."/>
            <person name="Sisk P."/>
            <person name="Sykes S."/>
            <person name="Wortman J."/>
            <person name="Nusbaum C."/>
            <person name="Birren B."/>
        </authorList>
    </citation>
    <scope>NUCLEOTIDE SEQUENCE [LARGE SCALE GENOMIC DNA]</scope>
    <source>
        <strain evidence="2 3">CBS 119918</strain>
    </source>
</reference>
<dbReference type="RefSeq" id="XP_013263891.1">
    <property type="nucleotide sequence ID" value="XM_013408437.1"/>
</dbReference>
<keyword evidence="3" id="KW-1185">Reference proteome</keyword>
<proteinExistence type="predicted"/>
<evidence type="ECO:0000313" key="3">
    <source>
        <dbReference type="Proteomes" id="UP000027920"/>
    </source>
</evidence>
<dbReference type="VEuPathDB" id="FungiDB:A1O9_02866"/>
<feature type="compositionally biased region" description="Low complexity" evidence="1">
    <location>
        <begin position="364"/>
        <end position="373"/>
    </location>
</feature>
<dbReference type="HOGENOM" id="CLU_571109_0_0_1"/>